<comment type="caution">
    <text evidence="5">The sequence shown here is derived from an EMBL/GenBank/DDBJ whole genome shotgun (WGS) entry which is preliminary data.</text>
</comment>
<dbReference type="InterPro" id="IPR044946">
    <property type="entry name" value="Restrct_endonuc_typeI_TRD_sf"/>
</dbReference>
<proteinExistence type="inferred from homology"/>
<evidence type="ECO:0000256" key="3">
    <source>
        <dbReference type="ARBA" id="ARBA00023125"/>
    </source>
</evidence>
<dbReference type="Pfam" id="PF01420">
    <property type="entry name" value="Methylase_S"/>
    <property type="match status" value="2"/>
</dbReference>
<keyword evidence="5" id="KW-0540">Nuclease</keyword>
<name>A0AAW9KH24_CLOPF</name>
<evidence type="ECO:0000259" key="4">
    <source>
        <dbReference type="Pfam" id="PF01420"/>
    </source>
</evidence>
<dbReference type="GO" id="GO:0003677">
    <property type="term" value="F:DNA binding"/>
    <property type="evidence" value="ECO:0007669"/>
    <property type="project" value="UniProtKB-KW"/>
</dbReference>
<dbReference type="InterPro" id="IPR000055">
    <property type="entry name" value="Restrct_endonuc_typeI_TRD"/>
</dbReference>
<dbReference type="PANTHER" id="PTHR30408">
    <property type="entry name" value="TYPE-1 RESTRICTION ENZYME ECOKI SPECIFICITY PROTEIN"/>
    <property type="match status" value="1"/>
</dbReference>
<dbReference type="InterPro" id="IPR052021">
    <property type="entry name" value="Type-I_RS_S_subunit"/>
</dbReference>
<evidence type="ECO:0000256" key="1">
    <source>
        <dbReference type="ARBA" id="ARBA00010923"/>
    </source>
</evidence>
<dbReference type="Proteomes" id="UP001288944">
    <property type="component" value="Unassembled WGS sequence"/>
</dbReference>
<dbReference type="SUPFAM" id="SSF116734">
    <property type="entry name" value="DNA methylase specificity domain"/>
    <property type="match status" value="2"/>
</dbReference>
<protein>
    <submittedName>
        <fullName evidence="5">Restriction endonuclease subunit S</fullName>
    </submittedName>
</protein>
<dbReference type="GO" id="GO:0004519">
    <property type="term" value="F:endonuclease activity"/>
    <property type="evidence" value="ECO:0007669"/>
    <property type="project" value="UniProtKB-KW"/>
</dbReference>
<evidence type="ECO:0000313" key="5">
    <source>
        <dbReference type="EMBL" id="MDZ7542091.1"/>
    </source>
</evidence>
<comment type="similarity">
    <text evidence="1">Belongs to the type-I restriction system S methylase family.</text>
</comment>
<evidence type="ECO:0000256" key="2">
    <source>
        <dbReference type="ARBA" id="ARBA00022747"/>
    </source>
</evidence>
<reference evidence="5" key="1">
    <citation type="submission" date="2019-11" db="EMBL/GenBank/DDBJ databases">
        <title>Characterization of Clostridium perfringens isolates from swine manure treated agricultural soils.</title>
        <authorList>
            <person name="Wushke S.T."/>
        </authorList>
    </citation>
    <scope>NUCLEOTIDE SEQUENCE</scope>
    <source>
        <strain evidence="5">X62</strain>
    </source>
</reference>
<dbReference type="AlphaFoldDB" id="A0AAW9KH24"/>
<gene>
    <name evidence="5" type="ORF">GNF83_12685</name>
</gene>
<evidence type="ECO:0000313" key="6">
    <source>
        <dbReference type="Proteomes" id="UP001288944"/>
    </source>
</evidence>
<keyword evidence="5" id="KW-0378">Hydrolase</keyword>
<dbReference type="EMBL" id="WNUR01000040">
    <property type="protein sequence ID" value="MDZ7542091.1"/>
    <property type="molecule type" value="Genomic_DNA"/>
</dbReference>
<dbReference type="PANTHER" id="PTHR30408:SF13">
    <property type="entry name" value="TYPE I RESTRICTION ENZYME HINDI SPECIFICITY SUBUNIT"/>
    <property type="match status" value="1"/>
</dbReference>
<keyword evidence="3" id="KW-0238">DNA-binding</keyword>
<accession>A0AAW9KH24</accession>
<dbReference type="GO" id="GO:0009307">
    <property type="term" value="P:DNA restriction-modification system"/>
    <property type="evidence" value="ECO:0007669"/>
    <property type="project" value="UniProtKB-KW"/>
</dbReference>
<keyword evidence="5" id="KW-0255">Endonuclease</keyword>
<sequence length="427" mass="48924">MSFRNNDWHNYILNDFIKYSSEKIDIEKISEFNYISTENMLPNKGQIINASSLPKSKTVTKYSIGDTLISNIRPYFKKIWFANKIGGASNDVLVIKSDNALVDKKFLYYLLSEDSFFDYVMLTSKGTKMPRGDKGAILNYKASLPPLKEQKAIAKILSDLDEKIEVNNKINKNLEEMAQVIFKQWFVDFEFPNEEGKPYKSSGGEMVKSELGMIPKGWKVFYMEEFVNTYNGYSYKGKELTKSNDAMITIKNFDRKGGYKLDGLKEISISNKVKEHHYIDINDILIAHTDLTQGAEIIGNPIMVYSKGKYNKLIMSMDTVKVTSKKSNINNSLLYYIFKDFRFKSFALKFVNGTTVLHLSKTTIPKYKIALPNDENILLKIGGILNSLTNKISNNIIENERLEKLRDTLLPKLMSGEIRVCLENSEN</sequence>
<organism evidence="5 6">
    <name type="scientific">Clostridium perfringens</name>
    <dbReference type="NCBI Taxonomy" id="1502"/>
    <lineage>
        <taxon>Bacteria</taxon>
        <taxon>Bacillati</taxon>
        <taxon>Bacillota</taxon>
        <taxon>Clostridia</taxon>
        <taxon>Eubacteriales</taxon>
        <taxon>Clostridiaceae</taxon>
        <taxon>Clostridium</taxon>
    </lineage>
</organism>
<feature type="domain" description="Type I restriction modification DNA specificity" evidence="4">
    <location>
        <begin position="6"/>
        <end position="176"/>
    </location>
</feature>
<feature type="domain" description="Type I restriction modification DNA specificity" evidence="4">
    <location>
        <begin position="215"/>
        <end position="398"/>
    </location>
</feature>
<keyword evidence="2" id="KW-0680">Restriction system</keyword>
<dbReference type="Gene3D" id="3.90.220.20">
    <property type="entry name" value="DNA methylase specificity domains"/>
    <property type="match status" value="2"/>
</dbReference>